<reference evidence="2" key="1">
    <citation type="journal article" date="2014" name="Int. J. Syst. Evol. Microbiol.">
        <title>Complete genome sequence of Corynebacterium casei LMG S-19264T (=DSM 44701T), isolated from a smear-ripened cheese.</title>
        <authorList>
            <consortium name="US DOE Joint Genome Institute (JGI-PGF)"/>
            <person name="Walter F."/>
            <person name="Albersmeier A."/>
            <person name="Kalinowski J."/>
            <person name="Ruckert C."/>
        </authorList>
    </citation>
    <scope>NUCLEOTIDE SEQUENCE</scope>
    <source>
        <strain evidence="2">JCM 3090</strain>
    </source>
</reference>
<dbReference type="EMBL" id="BMQB01000006">
    <property type="protein sequence ID" value="GGJ99006.1"/>
    <property type="molecule type" value="Genomic_DNA"/>
</dbReference>
<evidence type="ECO:0000313" key="2">
    <source>
        <dbReference type="EMBL" id="GGJ99006.1"/>
    </source>
</evidence>
<gene>
    <name evidence="2" type="ORF">GCM10010123_31170</name>
</gene>
<protein>
    <submittedName>
        <fullName evidence="2">Uncharacterized protein</fullName>
    </submittedName>
</protein>
<organism evidence="2 3">
    <name type="scientific">Pilimelia anulata</name>
    <dbReference type="NCBI Taxonomy" id="53371"/>
    <lineage>
        <taxon>Bacteria</taxon>
        <taxon>Bacillati</taxon>
        <taxon>Actinomycetota</taxon>
        <taxon>Actinomycetes</taxon>
        <taxon>Micromonosporales</taxon>
        <taxon>Micromonosporaceae</taxon>
        <taxon>Pilimelia</taxon>
    </lineage>
</organism>
<evidence type="ECO:0000313" key="3">
    <source>
        <dbReference type="Proteomes" id="UP000649739"/>
    </source>
</evidence>
<dbReference type="AlphaFoldDB" id="A0A8J3B9K1"/>
<reference evidence="2" key="2">
    <citation type="submission" date="2020-09" db="EMBL/GenBank/DDBJ databases">
        <authorList>
            <person name="Sun Q."/>
            <person name="Ohkuma M."/>
        </authorList>
    </citation>
    <scope>NUCLEOTIDE SEQUENCE</scope>
    <source>
        <strain evidence="2">JCM 3090</strain>
    </source>
</reference>
<evidence type="ECO:0000256" key="1">
    <source>
        <dbReference type="SAM" id="MobiDB-lite"/>
    </source>
</evidence>
<comment type="caution">
    <text evidence="2">The sequence shown here is derived from an EMBL/GenBank/DDBJ whole genome shotgun (WGS) entry which is preliminary data.</text>
</comment>
<dbReference type="Proteomes" id="UP000649739">
    <property type="component" value="Unassembled WGS sequence"/>
</dbReference>
<name>A0A8J3B9K1_9ACTN</name>
<dbReference type="RefSeq" id="WP_189170865.1">
    <property type="nucleotide sequence ID" value="NZ_BMQB01000006.1"/>
</dbReference>
<accession>A0A8J3B9K1</accession>
<sequence>MNRTAPDAPAAPPTYRTGAEQPWDPEDVTVAKGQDPTPENVEHARRELAEHGAATIERLVP</sequence>
<feature type="region of interest" description="Disordered" evidence="1">
    <location>
        <begin position="1"/>
        <end position="43"/>
    </location>
</feature>
<keyword evidence="3" id="KW-1185">Reference proteome</keyword>
<proteinExistence type="predicted"/>